<sequence>MNKKQTQPLFYRGFWSQTKSVLQRYYKRAVKNPQWLLMFVIGRFRMVRSLAAFLAKSSASSYKVEESIFADIDLDTAVRALKEDGCYAGIKLPESVLQEIIEYSRSSPCYGDAEYNMGFLYADKVEIEANYKKQFVRADYFNGLLNCPAIKTIASDPKLLAIASKYMGGDAVVSGSRLWWLFVNETDYDLNKGAYFFHYDLDDYQCLKMFFYITDVSLSDGPHVYVRGSHIKKKLKYLLSLFKLRSDQEIIDYYGEENLIPICGKAGSGFIEDVYCYHKATPPQKSDRLMLQVQFALNDYGNSGDFVSPSLLKNAPCNNS</sequence>
<dbReference type="Proteomes" id="UP000032452">
    <property type="component" value="Unassembled WGS sequence"/>
</dbReference>
<reference evidence="1 2" key="1">
    <citation type="submission" date="2015-02" db="EMBL/GenBank/DDBJ databases">
        <title>Draft genome of a novel marine cyanobacterium (Chroococcales) isolated from South Atlantic Ocean.</title>
        <authorList>
            <person name="Rigonato J."/>
            <person name="Alvarenga D.O."/>
            <person name="Branco L.H."/>
            <person name="Varani A.M."/>
            <person name="Brandini F.P."/>
            <person name="Fiore M.F."/>
        </authorList>
    </citation>
    <scope>NUCLEOTIDE SEQUENCE [LARGE SCALE GENOMIC DNA]</scope>
    <source>
        <strain evidence="1 2">CENA595</strain>
    </source>
</reference>
<comment type="caution">
    <text evidence="1">The sequence shown here is derived from an EMBL/GenBank/DDBJ whole genome shotgun (WGS) entry which is preliminary data.</text>
</comment>
<dbReference type="Gene3D" id="2.60.120.620">
    <property type="entry name" value="q2cbj1_9rhob like domain"/>
    <property type="match status" value="1"/>
</dbReference>
<proteinExistence type="predicted"/>
<gene>
    <name evidence="1" type="ORF">UH38_15420</name>
</gene>
<dbReference type="EMBL" id="JYON01000016">
    <property type="protein sequence ID" value="KJH70995.1"/>
    <property type="molecule type" value="Genomic_DNA"/>
</dbReference>
<protein>
    <recommendedName>
        <fullName evidence="3">Phytanoyl-CoA dioxygenase (PhyH)</fullName>
    </recommendedName>
</protein>
<name>A0A0D8ZQI2_9CYAN</name>
<dbReference type="AlphaFoldDB" id="A0A0D8ZQI2"/>
<keyword evidence="2" id="KW-1185">Reference proteome</keyword>
<evidence type="ECO:0008006" key="3">
    <source>
        <dbReference type="Google" id="ProtNLM"/>
    </source>
</evidence>
<dbReference type="STRING" id="1618023.UH38_15420"/>
<accession>A0A0D8ZQI2</accession>
<dbReference type="SUPFAM" id="SSF51197">
    <property type="entry name" value="Clavaminate synthase-like"/>
    <property type="match status" value="1"/>
</dbReference>
<organism evidence="1 2">
    <name type="scientific">Aliterella atlantica CENA595</name>
    <dbReference type="NCBI Taxonomy" id="1618023"/>
    <lineage>
        <taxon>Bacteria</taxon>
        <taxon>Bacillati</taxon>
        <taxon>Cyanobacteriota</taxon>
        <taxon>Cyanophyceae</taxon>
        <taxon>Chroococcidiopsidales</taxon>
        <taxon>Aliterellaceae</taxon>
        <taxon>Aliterella</taxon>
    </lineage>
</organism>
<evidence type="ECO:0000313" key="1">
    <source>
        <dbReference type="EMBL" id="KJH70995.1"/>
    </source>
</evidence>
<evidence type="ECO:0000313" key="2">
    <source>
        <dbReference type="Proteomes" id="UP000032452"/>
    </source>
</evidence>
<dbReference type="OrthoDB" id="324927at2"/>